<evidence type="ECO:0000313" key="1">
    <source>
        <dbReference type="EMBL" id="KAG1522034.1"/>
    </source>
</evidence>
<gene>
    <name evidence="1" type="ORF">G6F51_014636</name>
</gene>
<accession>A0A9P6XL58</accession>
<dbReference type="EMBL" id="JAANIT010013360">
    <property type="protein sequence ID" value="KAG1522034.1"/>
    <property type="molecule type" value="Genomic_DNA"/>
</dbReference>
<sequence length="70" mass="7366">MIGLGIAQRNLRKAQVELRGVAGLDQPGRQFQLLIGTQREVGIGHFGHQAHLRGDADVGQGQIGGQGLVA</sequence>
<dbReference type="Proteomes" id="UP000717996">
    <property type="component" value="Unassembled WGS sequence"/>
</dbReference>
<reference evidence="1" key="1">
    <citation type="journal article" date="2020" name="Microb. Genom.">
        <title>Genetic diversity of clinical and environmental Mucorales isolates obtained from an investigation of mucormycosis cases among solid organ transplant recipients.</title>
        <authorList>
            <person name="Nguyen M.H."/>
            <person name="Kaul D."/>
            <person name="Muto C."/>
            <person name="Cheng S.J."/>
            <person name="Richter R.A."/>
            <person name="Bruno V.M."/>
            <person name="Liu G."/>
            <person name="Beyhan S."/>
            <person name="Sundermann A.J."/>
            <person name="Mounaud S."/>
            <person name="Pasculle A.W."/>
            <person name="Nierman W.C."/>
            <person name="Driscoll E."/>
            <person name="Cumbie R."/>
            <person name="Clancy C.J."/>
            <person name="Dupont C.L."/>
        </authorList>
    </citation>
    <scope>NUCLEOTIDE SEQUENCE</scope>
    <source>
        <strain evidence="1">GL16</strain>
    </source>
</reference>
<evidence type="ECO:0000313" key="2">
    <source>
        <dbReference type="Proteomes" id="UP000717996"/>
    </source>
</evidence>
<comment type="caution">
    <text evidence="1">The sequence shown here is derived from an EMBL/GenBank/DDBJ whole genome shotgun (WGS) entry which is preliminary data.</text>
</comment>
<name>A0A9P6XL58_RHIOR</name>
<dbReference type="AlphaFoldDB" id="A0A9P6XL58"/>
<proteinExistence type="predicted"/>
<organism evidence="1 2">
    <name type="scientific">Rhizopus oryzae</name>
    <name type="common">Mucormycosis agent</name>
    <name type="synonym">Rhizopus arrhizus var. delemar</name>
    <dbReference type="NCBI Taxonomy" id="64495"/>
    <lineage>
        <taxon>Eukaryota</taxon>
        <taxon>Fungi</taxon>
        <taxon>Fungi incertae sedis</taxon>
        <taxon>Mucoromycota</taxon>
        <taxon>Mucoromycotina</taxon>
        <taxon>Mucoromycetes</taxon>
        <taxon>Mucorales</taxon>
        <taxon>Mucorineae</taxon>
        <taxon>Rhizopodaceae</taxon>
        <taxon>Rhizopus</taxon>
    </lineage>
</organism>
<protein>
    <submittedName>
        <fullName evidence="1">Uncharacterized protein</fullName>
    </submittedName>
</protein>